<keyword evidence="11" id="KW-1015">Disulfide bond</keyword>
<keyword evidence="6" id="KW-0479">Metal-binding</keyword>
<keyword evidence="20" id="KW-1185">Reference proteome</keyword>
<comment type="caution">
    <text evidence="19">The sequence shown here is derived from an EMBL/GenBank/DDBJ whole genome shotgun (WGS) entry which is preliminary data.</text>
</comment>
<evidence type="ECO:0000256" key="7">
    <source>
        <dbReference type="ARBA" id="ARBA00022801"/>
    </source>
</evidence>
<dbReference type="InterPro" id="IPR046450">
    <property type="entry name" value="PA_dom_sf"/>
</dbReference>
<feature type="transmembrane region" description="Helical" evidence="16">
    <location>
        <begin position="12"/>
        <end position="33"/>
    </location>
</feature>
<evidence type="ECO:0000256" key="2">
    <source>
        <dbReference type="ARBA" id="ARBA00004221"/>
    </source>
</evidence>
<evidence type="ECO:0000256" key="16">
    <source>
        <dbReference type="SAM" id="Phobius"/>
    </source>
</evidence>
<comment type="function">
    <text evidence="13">Aminopeptidase with broad substrate specificity. Has lower activity with substrates that have Asp or Glu in the P2' position, or Pro in the P3' position. Lacks activity with substrates that have both Pro in the P3' position and Asp or Glu in the P2' position. Lacks carboxypeptidase activity. Lacks dipeptidyl-peptidase IV type activity.</text>
</comment>
<evidence type="ECO:0000256" key="13">
    <source>
        <dbReference type="ARBA" id="ARBA00059290"/>
    </source>
</evidence>
<dbReference type="Gene3D" id="3.40.630.10">
    <property type="entry name" value="Zn peptidases"/>
    <property type="match status" value="1"/>
</dbReference>
<dbReference type="InterPro" id="IPR036757">
    <property type="entry name" value="TFR-like_dimer_dom_sf"/>
</dbReference>
<evidence type="ECO:0000256" key="8">
    <source>
        <dbReference type="ARBA" id="ARBA00022833"/>
    </source>
</evidence>
<dbReference type="SUPFAM" id="SSF53187">
    <property type="entry name" value="Zn-dependent exopeptidases"/>
    <property type="match status" value="1"/>
</dbReference>
<evidence type="ECO:0000256" key="3">
    <source>
        <dbReference type="ARBA" id="ARBA00005634"/>
    </source>
</evidence>
<dbReference type="SUPFAM" id="SSF47672">
    <property type="entry name" value="Transferrin receptor-like dimerisation domain"/>
    <property type="match status" value="1"/>
</dbReference>
<dbReference type="Proteomes" id="UP001152320">
    <property type="component" value="Chromosome 16"/>
</dbReference>
<dbReference type="GO" id="GO:0016324">
    <property type="term" value="C:apical plasma membrane"/>
    <property type="evidence" value="ECO:0007669"/>
    <property type="project" value="UniProtKB-SubCell"/>
</dbReference>
<dbReference type="InterPro" id="IPR007365">
    <property type="entry name" value="TFR-like_dimer_dom"/>
</dbReference>
<dbReference type="Pfam" id="PF04389">
    <property type="entry name" value="Peptidase_M28"/>
    <property type="match status" value="1"/>
</dbReference>
<dbReference type="Gene3D" id="3.50.30.30">
    <property type="match status" value="1"/>
</dbReference>
<keyword evidence="16" id="KW-0472">Membrane</keyword>
<dbReference type="GO" id="GO:0046872">
    <property type="term" value="F:metal ion binding"/>
    <property type="evidence" value="ECO:0007669"/>
    <property type="project" value="UniProtKB-KW"/>
</dbReference>
<evidence type="ECO:0000256" key="6">
    <source>
        <dbReference type="ARBA" id="ARBA00022723"/>
    </source>
</evidence>
<dbReference type="Pfam" id="PF04253">
    <property type="entry name" value="TFR_dimer"/>
    <property type="match status" value="1"/>
</dbReference>
<gene>
    <name evidence="19" type="ORF">HOLleu_31708</name>
</gene>
<feature type="domain" description="Peptidase M28" evidence="18">
    <location>
        <begin position="347"/>
        <end position="552"/>
    </location>
</feature>
<comment type="cofactor">
    <cofactor evidence="1">
        <name>Zn(2+)</name>
        <dbReference type="ChEBI" id="CHEBI:29105"/>
    </cofactor>
</comment>
<protein>
    <recommendedName>
        <fullName evidence="14">Aminopeptidase NAALADL1</fullName>
    </recommendedName>
    <alternativeName>
        <fullName evidence="15">N-acetylated-alpha-linked acidic dipeptidase-like protein</fullName>
    </alternativeName>
</protein>
<evidence type="ECO:0000256" key="14">
    <source>
        <dbReference type="ARBA" id="ARBA00068168"/>
    </source>
</evidence>
<evidence type="ECO:0000256" key="15">
    <source>
        <dbReference type="ARBA" id="ARBA00081462"/>
    </source>
</evidence>
<feature type="domain" description="Transferrin receptor-like dimerisation" evidence="17">
    <location>
        <begin position="616"/>
        <end position="739"/>
    </location>
</feature>
<sequence length="744" mass="84321">MDRRKCGRLKQLSLIIIAAIIGFLFGIIIMALASRRWRGETLEISDRIQNLISADNIRNNLRETTKKPHVAGTEEDWKTANNLKELWLRQGFDSAKLIPYDVLLQYPPLEKGKENRVQIVNSDGGDPIFESTLRPDTFGEEDIEQDGILPPYHAYSGSGDVMGEPVYVNYGSVEDLEYLRTNLTPGINFTGKVFICRKWDFRVAAKNAQRVNAAALIVFPDPQDHSVSRRYGLPYPDGPYLPKSATVWGSLYMDIGDPLTPNYPSTDGAFRIPMSEAKFLSIPVHPIGYGDAQKILSYMTGPAPPADTWRGDLNVSYQVGPGFKDNMKQRKIRVVVNSEYQQRTTYNVIGFIRGSVEPDRYVIIGNHRDAWGLGAVDPTGGTAVLMEISRVFGKLKKEGWRPRRTIMFASWGAEEFTLTGSVEWTEQFHDVLTKRTLAYLNLDIAVTGKYVVFPQSTPFVAKVVAEALKKVQEPYPSDTRKTLYDTIKERLGENPEDGVHFVDGGTDYEAFYYGLGIASVNAYYLLDFKRVEGHPNFYSLYHTQYETFRLVDKYIDEGFLCHRAIGQLYAEILRNLGDSLLISTDMTKYINTVNSLSHDFRDNYLQKVLENAYRNISFDYLSDAIDEFSSAVENFQQTILPAVDTNDPLAVRAINDQMMYLEQAFLSRERLPGKAVYRHALVAPSAVVEDNVQFRTFPGLMIALHGIDDDPNQEERWEEVERQLAIVTHVIRLAASALKDFTSW</sequence>
<keyword evidence="16" id="KW-0812">Transmembrane</keyword>
<comment type="similarity">
    <text evidence="3">Belongs to the peptidase M28 family. M28B subfamily.</text>
</comment>
<evidence type="ECO:0000256" key="1">
    <source>
        <dbReference type="ARBA" id="ARBA00001947"/>
    </source>
</evidence>
<dbReference type="FunFam" id="1.20.930.40:FF:000001">
    <property type="entry name" value="N-acetylated-alpha-linked acidic dipeptidase 2"/>
    <property type="match status" value="1"/>
</dbReference>
<evidence type="ECO:0000256" key="5">
    <source>
        <dbReference type="ARBA" id="ARBA00022670"/>
    </source>
</evidence>
<reference evidence="19" key="1">
    <citation type="submission" date="2021-10" db="EMBL/GenBank/DDBJ databases">
        <title>Tropical sea cucumber genome reveals ecological adaptation and Cuvierian tubules defense mechanism.</title>
        <authorList>
            <person name="Chen T."/>
        </authorList>
    </citation>
    <scope>NUCLEOTIDE SEQUENCE</scope>
    <source>
        <strain evidence="19">Nanhai2018</strain>
        <tissue evidence="19">Muscle</tissue>
    </source>
</reference>
<evidence type="ECO:0000256" key="4">
    <source>
        <dbReference type="ARBA" id="ARBA00022438"/>
    </source>
</evidence>
<dbReference type="GO" id="GO:0006508">
    <property type="term" value="P:proteolysis"/>
    <property type="evidence" value="ECO:0007669"/>
    <property type="project" value="UniProtKB-KW"/>
</dbReference>
<keyword evidence="8" id="KW-0862">Zinc</keyword>
<comment type="subcellular location">
    <subcellularLocation>
        <location evidence="2">Apical cell membrane</location>
    </subcellularLocation>
</comment>
<evidence type="ECO:0000313" key="20">
    <source>
        <dbReference type="Proteomes" id="UP001152320"/>
    </source>
</evidence>
<dbReference type="OrthoDB" id="5841748at2759"/>
<dbReference type="PANTHER" id="PTHR10404:SF77">
    <property type="entry name" value="GLUTAMATE CARBOXYPEPTIDASE 2 HOMOLOG"/>
    <property type="match status" value="1"/>
</dbReference>
<dbReference type="SUPFAM" id="SSF52025">
    <property type="entry name" value="PA domain"/>
    <property type="match status" value="1"/>
</dbReference>
<dbReference type="GO" id="GO:0004177">
    <property type="term" value="F:aminopeptidase activity"/>
    <property type="evidence" value="ECO:0007669"/>
    <property type="project" value="UniProtKB-KW"/>
</dbReference>
<organism evidence="19 20">
    <name type="scientific">Holothuria leucospilota</name>
    <name type="common">Black long sea cucumber</name>
    <name type="synonym">Mertensiothuria leucospilota</name>
    <dbReference type="NCBI Taxonomy" id="206669"/>
    <lineage>
        <taxon>Eukaryota</taxon>
        <taxon>Metazoa</taxon>
        <taxon>Echinodermata</taxon>
        <taxon>Eleutherozoa</taxon>
        <taxon>Echinozoa</taxon>
        <taxon>Holothuroidea</taxon>
        <taxon>Aspidochirotacea</taxon>
        <taxon>Aspidochirotida</taxon>
        <taxon>Holothuriidae</taxon>
        <taxon>Holothuria</taxon>
    </lineage>
</organism>
<name>A0A9Q0YSG5_HOLLE</name>
<evidence type="ECO:0000256" key="10">
    <source>
        <dbReference type="ARBA" id="ARBA00023049"/>
    </source>
</evidence>
<evidence type="ECO:0000259" key="17">
    <source>
        <dbReference type="Pfam" id="PF04253"/>
    </source>
</evidence>
<dbReference type="FunFam" id="3.40.630.10:FF:000101">
    <property type="entry name" value="N-acetylated alpha-linked acidic dipeptidase like 1"/>
    <property type="match status" value="1"/>
</dbReference>
<keyword evidence="10" id="KW-0482">Metalloprotease</keyword>
<keyword evidence="9" id="KW-0106">Calcium</keyword>
<dbReference type="Gene3D" id="1.20.930.40">
    <property type="entry name" value="Transferrin receptor-like, dimerisation domain"/>
    <property type="match status" value="1"/>
</dbReference>
<keyword evidence="5" id="KW-0645">Protease</keyword>
<keyword evidence="16" id="KW-1133">Transmembrane helix</keyword>
<evidence type="ECO:0000256" key="12">
    <source>
        <dbReference type="ARBA" id="ARBA00023180"/>
    </source>
</evidence>
<dbReference type="GO" id="GO:0008237">
    <property type="term" value="F:metallopeptidase activity"/>
    <property type="evidence" value="ECO:0007669"/>
    <property type="project" value="UniProtKB-KW"/>
</dbReference>
<keyword evidence="7" id="KW-0378">Hydrolase</keyword>
<accession>A0A9Q0YSG5</accession>
<evidence type="ECO:0000256" key="11">
    <source>
        <dbReference type="ARBA" id="ARBA00023157"/>
    </source>
</evidence>
<dbReference type="PANTHER" id="PTHR10404">
    <property type="entry name" value="N-ACETYLATED-ALPHA-LINKED ACIDIC DIPEPTIDASE"/>
    <property type="match status" value="1"/>
</dbReference>
<evidence type="ECO:0000256" key="9">
    <source>
        <dbReference type="ARBA" id="ARBA00022837"/>
    </source>
</evidence>
<dbReference type="AlphaFoldDB" id="A0A9Q0YSG5"/>
<dbReference type="EMBL" id="JAIZAY010000016">
    <property type="protein sequence ID" value="KAJ8026775.1"/>
    <property type="molecule type" value="Genomic_DNA"/>
</dbReference>
<dbReference type="GO" id="GO:0004180">
    <property type="term" value="F:carboxypeptidase activity"/>
    <property type="evidence" value="ECO:0007669"/>
    <property type="project" value="TreeGrafter"/>
</dbReference>
<dbReference type="InterPro" id="IPR007484">
    <property type="entry name" value="Peptidase_M28"/>
</dbReference>
<keyword evidence="12" id="KW-0325">Glycoprotein</keyword>
<keyword evidence="4" id="KW-0031">Aminopeptidase</keyword>
<dbReference type="InterPro" id="IPR039373">
    <property type="entry name" value="Peptidase_M28B"/>
</dbReference>
<proteinExistence type="inferred from homology"/>
<evidence type="ECO:0000313" key="19">
    <source>
        <dbReference type="EMBL" id="KAJ8026775.1"/>
    </source>
</evidence>
<evidence type="ECO:0000259" key="18">
    <source>
        <dbReference type="Pfam" id="PF04389"/>
    </source>
</evidence>